<dbReference type="PANTHER" id="PTHR41386">
    <property type="entry name" value="INTEGRAL MEMBRANE PROTEIN-RELATED"/>
    <property type="match status" value="1"/>
</dbReference>
<keyword evidence="4" id="KW-1185">Reference proteome</keyword>
<name>A0ABS4SS51_9PROT</name>
<sequence>MNALNGLLSAFGRDDLERLHRLRQRRRAARAAAAGHRSAGQVVADGVAALVGSWHFIIGQSVLLGLWISANVLGWMGAWDPYPFILLNLVLSFQAAYTAPIIMMSQNRQADIDRERAKQDYDVNLKAELEIELLHQKIDLLREQEIARLTRMVEDLTNALAAVKNAPPPLPTLPPTDPA</sequence>
<evidence type="ECO:0000256" key="2">
    <source>
        <dbReference type="SAM" id="Phobius"/>
    </source>
</evidence>
<keyword evidence="2" id="KW-0472">Membrane</keyword>
<comment type="caution">
    <text evidence="3">The sequence shown here is derived from an EMBL/GenBank/DDBJ whole genome shotgun (WGS) entry which is preliminary data.</text>
</comment>
<feature type="transmembrane region" description="Helical" evidence="2">
    <location>
        <begin position="47"/>
        <end position="70"/>
    </location>
</feature>
<keyword evidence="2" id="KW-0812">Transmembrane</keyword>
<keyword evidence="2" id="KW-1133">Transmembrane helix</keyword>
<gene>
    <name evidence="3" type="ORF">J2851_005200</name>
</gene>
<proteinExistence type="predicted"/>
<dbReference type="PANTHER" id="PTHR41386:SF1">
    <property type="entry name" value="MEMBRANE PROTEIN"/>
    <property type="match status" value="1"/>
</dbReference>
<evidence type="ECO:0000313" key="4">
    <source>
        <dbReference type="Proteomes" id="UP000781958"/>
    </source>
</evidence>
<feature type="coiled-coil region" evidence="1">
    <location>
        <begin position="124"/>
        <end position="166"/>
    </location>
</feature>
<dbReference type="RefSeq" id="WP_209769868.1">
    <property type="nucleotide sequence ID" value="NZ_JAGINP010000021.1"/>
</dbReference>
<dbReference type="EMBL" id="JAGINP010000021">
    <property type="protein sequence ID" value="MBP2295395.1"/>
    <property type="molecule type" value="Genomic_DNA"/>
</dbReference>
<reference evidence="3 4" key="1">
    <citation type="submission" date="2021-03" db="EMBL/GenBank/DDBJ databases">
        <title>Genomic Encyclopedia of Type Strains, Phase III (KMG-III): the genomes of soil and plant-associated and newly described type strains.</title>
        <authorList>
            <person name="Whitman W."/>
        </authorList>
    </citation>
    <scope>NUCLEOTIDE SEQUENCE [LARGE SCALE GENOMIC DNA]</scope>
    <source>
        <strain evidence="3 4">IMMIB AFH-6</strain>
    </source>
</reference>
<keyword evidence="1" id="KW-0175">Coiled coil</keyword>
<dbReference type="Pfam" id="PF06210">
    <property type="entry name" value="DUF1003"/>
    <property type="match status" value="1"/>
</dbReference>
<evidence type="ECO:0000313" key="3">
    <source>
        <dbReference type="EMBL" id="MBP2295395.1"/>
    </source>
</evidence>
<evidence type="ECO:0000256" key="1">
    <source>
        <dbReference type="SAM" id="Coils"/>
    </source>
</evidence>
<accession>A0ABS4SS51</accession>
<dbReference type="InterPro" id="IPR010406">
    <property type="entry name" value="DUF1003"/>
</dbReference>
<feature type="transmembrane region" description="Helical" evidence="2">
    <location>
        <begin position="82"/>
        <end position="104"/>
    </location>
</feature>
<protein>
    <submittedName>
        <fullName evidence="3">Membrane protein</fullName>
    </submittedName>
</protein>
<organism evidence="3 4">
    <name type="scientific">Azospirillum rugosum</name>
    <dbReference type="NCBI Taxonomy" id="416170"/>
    <lineage>
        <taxon>Bacteria</taxon>
        <taxon>Pseudomonadati</taxon>
        <taxon>Pseudomonadota</taxon>
        <taxon>Alphaproteobacteria</taxon>
        <taxon>Rhodospirillales</taxon>
        <taxon>Azospirillaceae</taxon>
        <taxon>Azospirillum</taxon>
    </lineage>
</organism>
<dbReference type="Proteomes" id="UP000781958">
    <property type="component" value="Unassembled WGS sequence"/>
</dbReference>